<feature type="transmembrane region" description="Helical" evidence="1">
    <location>
        <begin position="26"/>
        <end position="45"/>
    </location>
</feature>
<dbReference type="AlphaFoldDB" id="A0A2A5T4D5"/>
<keyword evidence="1" id="KW-1133">Transmembrane helix</keyword>
<protein>
    <submittedName>
        <fullName evidence="2">Mobile element protein</fullName>
    </submittedName>
</protein>
<evidence type="ECO:0000313" key="3">
    <source>
        <dbReference type="Proteomes" id="UP000219020"/>
    </source>
</evidence>
<reference evidence="3" key="1">
    <citation type="submission" date="2017-04" db="EMBL/GenBank/DDBJ databases">
        <title>Genome evolution of the luminous symbionts of deep sea anglerfish.</title>
        <authorList>
            <person name="Hendry T.A."/>
        </authorList>
    </citation>
    <scope>NUCLEOTIDE SEQUENCE [LARGE SCALE GENOMIC DNA]</scope>
</reference>
<gene>
    <name evidence="2" type="ORF">BTN49_1342</name>
</gene>
<evidence type="ECO:0000256" key="1">
    <source>
        <dbReference type="SAM" id="Phobius"/>
    </source>
</evidence>
<keyword evidence="1" id="KW-0472">Membrane</keyword>
<dbReference type="EMBL" id="NBYY01000012">
    <property type="protein sequence ID" value="PCS23014.1"/>
    <property type="molecule type" value="Genomic_DNA"/>
</dbReference>
<organism evidence="2 3">
    <name type="scientific">Candidatus Enterovibrio escicola</name>
    <dbReference type="NCBI Taxonomy" id="1927127"/>
    <lineage>
        <taxon>Bacteria</taxon>
        <taxon>Pseudomonadati</taxon>
        <taxon>Pseudomonadota</taxon>
        <taxon>Gammaproteobacteria</taxon>
        <taxon>Vibrionales</taxon>
        <taxon>Vibrionaceae</taxon>
        <taxon>Enterovibrio</taxon>
    </lineage>
</organism>
<keyword evidence="1" id="KW-0812">Transmembrane</keyword>
<proteinExistence type="predicted"/>
<name>A0A2A5T4D5_9GAMM</name>
<keyword evidence="3" id="KW-1185">Reference proteome</keyword>
<dbReference type="Proteomes" id="UP000219020">
    <property type="component" value="Unassembled WGS sequence"/>
</dbReference>
<sequence>MHHGHRRYGFIFSDTKIETALMVKDILKLLFCGLEGLLNSVFILMNISLKSLTDTCINLRSA</sequence>
<evidence type="ECO:0000313" key="2">
    <source>
        <dbReference type="EMBL" id="PCS23014.1"/>
    </source>
</evidence>
<accession>A0A2A5T4D5</accession>
<comment type="caution">
    <text evidence="2">The sequence shown here is derived from an EMBL/GenBank/DDBJ whole genome shotgun (WGS) entry which is preliminary data.</text>
</comment>